<dbReference type="EMBL" id="JAQQKX010000010">
    <property type="protein sequence ID" value="MDC7684190.1"/>
    <property type="molecule type" value="Genomic_DNA"/>
</dbReference>
<evidence type="ECO:0000313" key="1">
    <source>
        <dbReference type="EMBL" id="MDC7684190.1"/>
    </source>
</evidence>
<sequence length="189" mass="21571">MTPTHYLPFATRDDLSAWLAEHHATKTELWVRMYKKAAALPSVTWEDCVVVALMWGWIDGQRQALDEISFVQRLSPRRPGSNWSKKNCDHVERLMTEGLMQPSGLRHVEAARADGRWDSAYAGSSEMAMPADFLAALADDPKAATFYSTLNRANLFAIYHRLQTAKRPETRAKRMVDILGRLREGTKWH</sequence>
<reference evidence="1 2" key="1">
    <citation type="submission" date="2023-01" db="EMBL/GenBank/DDBJ databases">
        <title>Novel species of the genus Asticcacaulis isolated from rivers.</title>
        <authorList>
            <person name="Lu H."/>
        </authorList>
    </citation>
    <scope>NUCLEOTIDE SEQUENCE [LARGE SCALE GENOMIC DNA]</scope>
    <source>
        <strain evidence="1 2">BYS171W</strain>
    </source>
</reference>
<dbReference type="Pfam" id="PF13376">
    <property type="entry name" value="OmdA"/>
    <property type="match status" value="1"/>
</dbReference>
<comment type="caution">
    <text evidence="1">The sequence shown here is derived from an EMBL/GenBank/DDBJ whole genome shotgun (WGS) entry which is preliminary data.</text>
</comment>
<protein>
    <submittedName>
        <fullName evidence="1">YdeI/OmpD-associated family protein</fullName>
    </submittedName>
</protein>
<organism evidence="1 2">
    <name type="scientific">Asticcacaulis aquaticus</name>
    <dbReference type="NCBI Taxonomy" id="2984212"/>
    <lineage>
        <taxon>Bacteria</taxon>
        <taxon>Pseudomonadati</taxon>
        <taxon>Pseudomonadota</taxon>
        <taxon>Alphaproteobacteria</taxon>
        <taxon>Caulobacterales</taxon>
        <taxon>Caulobacteraceae</taxon>
        <taxon>Asticcacaulis</taxon>
    </lineage>
</organism>
<keyword evidence="2" id="KW-1185">Reference proteome</keyword>
<name>A0ABT5HVT7_9CAUL</name>
<evidence type="ECO:0000313" key="2">
    <source>
        <dbReference type="Proteomes" id="UP001214854"/>
    </source>
</evidence>
<gene>
    <name evidence="1" type="ORF">PQU92_12940</name>
</gene>
<dbReference type="Proteomes" id="UP001214854">
    <property type="component" value="Unassembled WGS sequence"/>
</dbReference>
<dbReference type="RefSeq" id="WP_272748644.1">
    <property type="nucleotide sequence ID" value="NZ_JAQQKX010000010.1"/>
</dbReference>
<proteinExistence type="predicted"/>
<accession>A0ABT5HVT7</accession>